<dbReference type="RefSeq" id="WP_056128725.1">
    <property type="nucleotide sequence ID" value="NZ_JACBYE010000002.1"/>
</dbReference>
<gene>
    <name evidence="4 7" type="primary">rplQ</name>
    <name evidence="7" type="ORF">HZZ10_01215</name>
</gene>
<comment type="subunit">
    <text evidence="4">Part of the 50S ribosomal subunit. Contacts protein L32.</text>
</comment>
<sequence>MPTPTKGARLGGSPSHERLILKNLATSLFEHGRITTTVTKAKRLQPFAERLISKAKRGDLHNIRQVAKTINSKTVNRPGEEGDAATTLHRLITEIAPAMSERNGGYTRVTKVGNRKGDNAPMAVIELILEPVSAKQSVVREAEKAAKKTAPKAAKADEAPASEAPAADAEAPAEESSEKDA</sequence>
<dbReference type="AlphaFoldDB" id="A0A853ETD1"/>
<dbReference type="PANTHER" id="PTHR14413:SF16">
    <property type="entry name" value="LARGE RIBOSOMAL SUBUNIT PROTEIN BL17M"/>
    <property type="match status" value="1"/>
</dbReference>
<evidence type="ECO:0000313" key="8">
    <source>
        <dbReference type="Proteomes" id="UP000561011"/>
    </source>
</evidence>
<evidence type="ECO:0000256" key="1">
    <source>
        <dbReference type="ARBA" id="ARBA00008777"/>
    </source>
</evidence>
<evidence type="ECO:0000256" key="4">
    <source>
        <dbReference type="HAMAP-Rule" id="MF_01368"/>
    </source>
</evidence>
<dbReference type="EMBL" id="JACBYE010000002">
    <property type="protein sequence ID" value="NYS92158.1"/>
    <property type="molecule type" value="Genomic_DNA"/>
</dbReference>
<comment type="similarity">
    <text evidence="1 4 5">Belongs to the bacterial ribosomal protein bL17 family.</text>
</comment>
<evidence type="ECO:0000256" key="5">
    <source>
        <dbReference type="RuleBase" id="RU000660"/>
    </source>
</evidence>
<feature type="region of interest" description="Disordered" evidence="6">
    <location>
        <begin position="136"/>
        <end position="181"/>
    </location>
</feature>
<dbReference type="SUPFAM" id="SSF64263">
    <property type="entry name" value="Prokaryotic ribosomal protein L17"/>
    <property type="match status" value="1"/>
</dbReference>
<dbReference type="GO" id="GO:0003735">
    <property type="term" value="F:structural constituent of ribosome"/>
    <property type="evidence" value="ECO:0007669"/>
    <property type="project" value="InterPro"/>
</dbReference>
<dbReference type="InterPro" id="IPR036373">
    <property type="entry name" value="Ribosomal_bL17_sf"/>
</dbReference>
<name>A0A853ETD1_9MICO</name>
<keyword evidence="2 4" id="KW-0689">Ribosomal protein</keyword>
<evidence type="ECO:0000256" key="2">
    <source>
        <dbReference type="ARBA" id="ARBA00022980"/>
    </source>
</evidence>
<dbReference type="GO" id="GO:0022625">
    <property type="term" value="C:cytosolic large ribosomal subunit"/>
    <property type="evidence" value="ECO:0007669"/>
    <property type="project" value="TreeGrafter"/>
</dbReference>
<dbReference type="InterPro" id="IPR000456">
    <property type="entry name" value="Ribosomal_bL17"/>
</dbReference>
<comment type="caution">
    <text evidence="7">The sequence shown here is derived from an EMBL/GenBank/DDBJ whole genome shotgun (WGS) entry which is preliminary data.</text>
</comment>
<protein>
    <recommendedName>
        <fullName evidence="4">Large ribosomal subunit protein bL17</fullName>
    </recommendedName>
</protein>
<dbReference type="HAMAP" id="MF_01368">
    <property type="entry name" value="Ribosomal_bL17"/>
    <property type="match status" value="1"/>
</dbReference>
<proteinExistence type="inferred from homology"/>
<evidence type="ECO:0000313" key="7">
    <source>
        <dbReference type="EMBL" id="NYS92158.1"/>
    </source>
</evidence>
<reference evidence="7 8" key="1">
    <citation type="submission" date="2020-07" db="EMBL/GenBank/DDBJ databases">
        <title>MOT database genomes.</title>
        <authorList>
            <person name="Joseph S."/>
            <person name="Aduse-Opoku J."/>
            <person name="Hashim A."/>
            <person name="Wade W."/>
            <person name="Curtis M."/>
        </authorList>
    </citation>
    <scope>NUCLEOTIDE SEQUENCE [LARGE SCALE GENOMIC DNA]</scope>
    <source>
        <strain evidence="7 8">DSM 100099</strain>
    </source>
</reference>
<dbReference type="NCBIfam" id="TIGR00059">
    <property type="entry name" value="L17"/>
    <property type="match status" value="1"/>
</dbReference>
<evidence type="ECO:0000256" key="6">
    <source>
        <dbReference type="SAM" id="MobiDB-lite"/>
    </source>
</evidence>
<keyword evidence="8" id="KW-1185">Reference proteome</keyword>
<dbReference type="Gene3D" id="3.90.1030.10">
    <property type="entry name" value="Ribosomal protein L17"/>
    <property type="match status" value="1"/>
</dbReference>
<dbReference type="Pfam" id="PF01196">
    <property type="entry name" value="Ribosomal_L17"/>
    <property type="match status" value="1"/>
</dbReference>
<keyword evidence="3 4" id="KW-0687">Ribonucleoprotein</keyword>
<feature type="compositionally biased region" description="Low complexity" evidence="6">
    <location>
        <begin position="159"/>
        <end position="170"/>
    </location>
</feature>
<dbReference type="GO" id="GO:0006412">
    <property type="term" value="P:translation"/>
    <property type="evidence" value="ECO:0007669"/>
    <property type="project" value="UniProtKB-UniRule"/>
</dbReference>
<dbReference type="Proteomes" id="UP000561011">
    <property type="component" value="Unassembled WGS sequence"/>
</dbReference>
<organism evidence="7 8">
    <name type="scientific">Sanguibacter inulinus</name>
    <dbReference type="NCBI Taxonomy" id="60922"/>
    <lineage>
        <taxon>Bacteria</taxon>
        <taxon>Bacillati</taxon>
        <taxon>Actinomycetota</taxon>
        <taxon>Actinomycetes</taxon>
        <taxon>Micrococcales</taxon>
        <taxon>Sanguibacteraceae</taxon>
        <taxon>Sanguibacter</taxon>
    </lineage>
</organism>
<evidence type="ECO:0000256" key="3">
    <source>
        <dbReference type="ARBA" id="ARBA00023274"/>
    </source>
</evidence>
<dbReference type="PANTHER" id="PTHR14413">
    <property type="entry name" value="RIBOSOMAL PROTEIN L17"/>
    <property type="match status" value="1"/>
</dbReference>
<accession>A0A853ETD1</accession>